<dbReference type="EMBL" id="JAQAGZ010000008">
    <property type="protein sequence ID" value="MCZ8513545.1"/>
    <property type="molecule type" value="Genomic_DNA"/>
</dbReference>
<evidence type="ECO:0000313" key="2">
    <source>
        <dbReference type="Proteomes" id="UP001527882"/>
    </source>
</evidence>
<dbReference type="PANTHER" id="PTHR39186:SF1">
    <property type="entry name" value="DUF2071 DOMAIN-CONTAINING PROTEIN"/>
    <property type="match status" value="1"/>
</dbReference>
<reference evidence="1 2" key="1">
    <citation type="submission" date="2022-12" db="EMBL/GenBank/DDBJ databases">
        <title>Draft genome sequence of Paenibacillus sp. dW9.</title>
        <authorList>
            <person name="Choi E.-W."/>
            <person name="Kim D.-U."/>
        </authorList>
    </citation>
    <scope>NUCLEOTIDE SEQUENCE [LARGE SCALE GENOMIC DNA]</scope>
    <source>
        <strain evidence="2">dW9</strain>
    </source>
</reference>
<gene>
    <name evidence="1" type="ORF">O9H85_14095</name>
</gene>
<sequence>MEQSWLNLLFAHWPLPPQALRPLIPKSLPLDTFEGEAWIAVVPFRMSGIRLRGLPQIPGTSRFAELNVRTYVTLNGKPGVYFFSLDAAHSLAVWMARTFCRLPYHLAEMSVETDGEERVSYYSRRVKEEGFRFEGTYRPISEPYLAEAGTLEHWLTERYCLYTLDGGGGPLRCDIDHEPWPLQRAEATVDRNTMTSAQGIRLPDRPPLLHYAARLDVRIWPLVRA</sequence>
<organism evidence="1 2">
    <name type="scientific">Paenibacillus gyeongsangnamensis</name>
    <dbReference type="NCBI Taxonomy" id="3388067"/>
    <lineage>
        <taxon>Bacteria</taxon>
        <taxon>Bacillati</taxon>
        <taxon>Bacillota</taxon>
        <taxon>Bacilli</taxon>
        <taxon>Bacillales</taxon>
        <taxon>Paenibacillaceae</taxon>
        <taxon>Paenibacillus</taxon>
    </lineage>
</organism>
<dbReference type="PANTHER" id="PTHR39186">
    <property type="entry name" value="DUF2071 FAMILY PROTEIN"/>
    <property type="match status" value="1"/>
</dbReference>
<keyword evidence="2" id="KW-1185">Reference proteome</keyword>
<dbReference type="InterPro" id="IPR018644">
    <property type="entry name" value="DUF2071"/>
</dbReference>
<evidence type="ECO:0000313" key="1">
    <source>
        <dbReference type="EMBL" id="MCZ8513545.1"/>
    </source>
</evidence>
<dbReference type="Proteomes" id="UP001527882">
    <property type="component" value="Unassembled WGS sequence"/>
</dbReference>
<dbReference type="InterPro" id="IPR023375">
    <property type="entry name" value="ADC_dom_sf"/>
</dbReference>
<name>A0ABT4Q9K3_9BACL</name>
<proteinExistence type="predicted"/>
<dbReference type="Gene3D" id="2.40.400.10">
    <property type="entry name" value="Acetoacetate decarboxylase-like"/>
    <property type="match status" value="1"/>
</dbReference>
<comment type="caution">
    <text evidence="1">The sequence shown here is derived from an EMBL/GenBank/DDBJ whole genome shotgun (WGS) entry which is preliminary data.</text>
</comment>
<dbReference type="SUPFAM" id="SSF160104">
    <property type="entry name" value="Acetoacetate decarboxylase-like"/>
    <property type="match status" value="1"/>
</dbReference>
<accession>A0ABT4Q9K3</accession>
<dbReference type="Pfam" id="PF09844">
    <property type="entry name" value="DUF2071"/>
    <property type="match status" value="1"/>
</dbReference>
<protein>
    <submittedName>
        <fullName evidence="1">DUF2071 domain-containing protein</fullName>
    </submittedName>
</protein>